<evidence type="ECO:0000313" key="3">
    <source>
        <dbReference type="Proteomes" id="UP000784294"/>
    </source>
</evidence>
<protein>
    <submittedName>
        <fullName evidence="2">Uncharacterized protein</fullName>
    </submittedName>
</protein>
<proteinExistence type="predicted"/>
<feature type="region of interest" description="Disordered" evidence="1">
    <location>
        <begin position="1"/>
        <end position="28"/>
    </location>
</feature>
<sequence>MTQSALLNSHPLQTKALNSLSSEPSLNTGDALQLRNHLTVGAPVKRVPQASNAVVTKATKSQIIQDFTNFTMAKTTTEEPNAIRRKVSVFTIT</sequence>
<comment type="caution">
    <text evidence="2">The sequence shown here is derived from an EMBL/GenBank/DDBJ whole genome shotgun (WGS) entry which is preliminary data.</text>
</comment>
<evidence type="ECO:0000256" key="1">
    <source>
        <dbReference type="SAM" id="MobiDB-lite"/>
    </source>
</evidence>
<dbReference type="Proteomes" id="UP000784294">
    <property type="component" value="Unassembled WGS sequence"/>
</dbReference>
<evidence type="ECO:0000313" key="2">
    <source>
        <dbReference type="EMBL" id="VEL18550.1"/>
    </source>
</evidence>
<gene>
    <name evidence="2" type="ORF">PXEA_LOCUS11990</name>
</gene>
<accession>A0A448WRQ0</accession>
<organism evidence="2 3">
    <name type="scientific">Protopolystoma xenopodis</name>
    <dbReference type="NCBI Taxonomy" id="117903"/>
    <lineage>
        <taxon>Eukaryota</taxon>
        <taxon>Metazoa</taxon>
        <taxon>Spiralia</taxon>
        <taxon>Lophotrochozoa</taxon>
        <taxon>Platyhelminthes</taxon>
        <taxon>Monogenea</taxon>
        <taxon>Polyopisthocotylea</taxon>
        <taxon>Polystomatidea</taxon>
        <taxon>Polystomatidae</taxon>
        <taxon>Protopolystoma</taxon>
    </lineage>
</organism>
<reference evidence="2" key="1">
    <citation type="submission" date="2018-11" db="EMBL/GenBank/DDBJ databases">
        <authorList>
            <consortium name="Pathogen Informatics"/>
        </authorList>
    </citation>
    <scope>NUCLEOTIDE SEQUENCE</scope>
</reference>
<dbReference type="EMBL" id="CAAALY010037515">
    <property type="protein sequence ID" value="VEL18550.1"/>
    <property type="molecule type" value="Genomic_DNA"/>
</dbReference>
<name>A0A448WRQ0_9PLAT</name>
<keyword evidence="3" id="KW-1185">Reference proteome</keyword>
<dbReference type="AlphaFoldDB" id="A0A448WRQ0"/>